<evidence type="ECO:0000313" key="3">
    <source>
        <dbReference type="EMBL" id="QEW02121.1"/>
    </source>
</evidence>
<name>A0A5J6L0X7_9MICO</name>
<dbReference type="Pfam" id="PF03537">
    <property type="entry name" value="Glyco_hydro_114"/>
    <property type="match status" value="1"/>
</dbReference>
<dbReference type="Gene3D" id="3.20.20.70">
    <property type="entry name" value="Aldolase class I"/>
    <property type="match status" value="1"/>
</dbReference>
<dbReference type="PROSITE" id="PS51257">
    <property type="entry name" value="PROKAR_LIPOPROTEIN"/>
    <property type="match status" value="1"/>
</dbReference>
<dbReference type="KEGG" id="mlz:F6J85_02750"/>
<organism evidence="3 4">
    <name type="scientific">Microbacterium lushaniae</name>
    <dbReference type="NCBI Taxonomy" id="2614639"/>
    <lineage>
        <taxon>Bacteria</taxon>
        <taxon>Bacillati</taxon>
        <taxon>Actinomycetota</taxon>
        <taxon>Actinomycetes</taxon>
        <taxon>Micrococcales</taxon>
        <taxon>Microbacteriaceae</taxon>
        <taxon>Microbacterium</taxon>
    </lineage>
</organism>
<dbReference type="PANTHER" id="PTHR35273:SF2">
    <property type="entry name" value="ALPHA-GALACTOSIDASE"/>
    <property type="match status" value="1"/>
</dbReference>
<protein>
    <submittedName>
        <fullName evidence="3">Endo alpha-1,4 polygalactosaminidase</fullName>
    </submittedName>
</protein>
<dbReference type="InterPro" id="IPR017853">
    <property type="entry name" value="GH"/>
</dbReference>
<feature type="domain" description="Glycoside-hydrolase family GH114 TIM-barrel" evidence="2">
    <location>
        <begin position="36"/>
        <end position="241"/>
    </location>
</feature>
<dbReference type="InterPro" id="IPR004352">
    <property type="entry name" value="GH114_TIM-barrel"/>
</dbReference>
<dbReference type="SUPFAM" id="SSF51445">
    <property type="entry name" value="(Trans)glycosidases"/>
    <property type="match status" value="1"/>
</dbReference>
<feature type="chain" id="PRO_5038428872" evidence="1">
    <location>
        <begin position="24"/>
        <end position="265"/>
    </location>
</feature>
<dbReference type="EMBL" id="CP044232">
    <property type="protein sequence ID" value="QEW02121.1"/>
    <property type="molecule type" value="Genomic_DNA"/>
</dbReference>
<dbReference type="RefSeq" id="WP_150923724.1">
    <property type="nucleotide sequence ID" value="NZ_CP044232.1"/>
</dbReference>
<dbReference type="InterPro" id="IPR013785">
    <property type="entry name" value="Aldolase_TIM"/>
</dbReference>
<dbReference type="Proteomes" id="UP000325516">
    <property type="component" value="Chromosome"/>
</dbReference>
<evidence type="ECO:0000256" key="1">
    <source>
        <dbReference type="SAM" id="SignalP"/>
    </source>
</evidence>
<gene>
    <name evidence="3" type="ORF">F6J85_02750</name>
</gene>
<feature type="signal peptide" evidence="1">
    <location>
        <begin position="1"/>
        <end position="23"/>
    </location>
</feature>
<evidence type="ECO:0000313" key="4">
    <source>
        <dbReference type="Proteomes" id="UP000325516"/>
    </source>
</evidence>
<reference evidence="4" key="1">
    <citation type="submission" date="2019-09" db="EMBL/GenBank/DDBJ databases">
        <title>Mumia zhuanghuii sp. nov. isolated from the intestinal contents of plateau pika (Ochotona curzoniae) in the Qinghai-Tibet plateau of China.</title>
        <authorList>
            <person name="Tian Z."/>
        </authorList>
    </citation>
    <scope>NUCLEOTIDE SEQUENCE [LARGE SCALE GENOMIC DNA]</scope>
    <source>
        <strain evidence="4">L-031</strain>
    </source>
</reference>
<keyword evidence="1" id="KW-0732">Signal</keyword>
<proteinExistence type="predicted"/>
<evidence type="ECO:0000259" key="2">
    <source>
        <dbReference type="Pfam" id="PF03537"/>
    </source>
</evidence>
<accession>A0A5J6L0X7</accession>
<dbReference type="PANTHER" id="PTHR35273">
    <property type="entry name" value="ALPHA-1,4 POLYGALACTOSAMINIDASE, PUTATIVE (AFU_ORTHOLOGUE AFUA_3G07890)-RELATED"/>
    <property type="match status" value="1"/>
</dbReference>
<sequence length="265" mass="28207">MNAKSWRAVLVPAVALLAAGCSAPDAPAPPPAGAPFDYQLGRAYPPPDGVEVVVRDRSASPLEDGYSICYVNAFQTQPGEDDAWPADALLRREGAPVVDPMWPDEILLDVSTSERRAEIAAVVTPWIHECADAGFDAVEFDNLDTFARSGGAITVDDSVALAAELVDAAHRAGLAAAQKNAAEFAGLFAREAGFDFAIAEECAAFQECDAYEDVYGAHVLDIEYADVLPRRFEEVCADSAVPESIVLRDRGLVGPSDPGYVFENC</sequence>
<dbReference type="AlphaFoldDB" id="A0A5J6L0X7"/>
<keyword evidence="4" id="KW-1185">Reference proteome</keyword>